<evidence type="ECO:0000313" key="2">
    <source>
        <dbReference type="Proteomes" id="UP000821845"/>
    </source>
</evidence>
<organism evidence="1 2">
    <name type="scientific">Hyalomma asiaticum</name>
    <name type="common">Tick</name>
    <dbReference type="NCBI Taxonomy" id="266040"/>
    <lineage>
        <taxon>Eukaryota</taxon>
        <taxon>Metazoa</taxon>
        <taxon>Ecdysozoa</taxon>
        <taxon>Arthropoda</taxon>
        <taxon>Chelicerata</taxon>
        <taxon>Arachnida</taxon>
        <taxon>Acari</taxon>
        <taxon>Parasitiformes</taxon>
        <taxon>Ixodida</taxon>
        <taxon>Ixodoidea</taxon>
        <taxon>Ixodidae</taxon>
        <taxon>Hyalomminae</taxon>
        <taxon>Hyalomma</taxon>
    </lineage>
</organism>
<comment type="caution">
    <text evidence="1">The sequence shown here is derived from an EMBL/GenBank/DDBJ whole genome shotgun (WGS) entry which is preliminary data.</text>
</comment>
<gene>
    <name evidence="1" type="ORF">HPB50_020115</name>
</gene>
<accession>A0ACB7S585</accession>
<dbReference type="Proteomes" id="UP000821845">
    <property type="component" value="Chromosome 6"/>
</dbReference>
<keyword evidence="2" id="KW-1185">Reference proteome</keyword>
<reference evidence="1" key="1">
    <citation type="submission" date="2020-05" db="EMBL/GenBank/DDBJ databases">
        <title>Large-scale comparative analyses of tick genomes elucidate their genetic diversity and vector capacities.</title>
        <authorList>
            <person name="Jia N."/>
            <person name="Wang J."/>
            <person name="Shi W."/>
            <person name="Du L."/>
            <person name="Sun Y."/>
            <person name="Zhan W."/>
            <person name="Jiang J."/>
            <person name="Wang Q."/>
            <person name="Zhang B."/>
            <person name="Ji P."/>
            <person name="Sakyi L.B."/>
            <person name="Cui X."/>
            <person name="Yuan T."/>
            <person name="Jiang B."/>
            <person name="Yang W."/>
            <person name="Lam T.T.-Y."/>
            <person name="Chang Q."/>
            <person name="Ding S."/>
            <person name="Wang X."/>
            <person name="Zhu J."/>
            <person name="Ruan X."/>
            <person name="Zhao L."/>
            <person name="Wei J."/>
            <person name="Que T."/>
            <person name="Du C."/>
            <person name="Cheng J."/>
            <person name="Dai P."/>
            <person name="Han X."/>
            <person name="Huang E."/>
            <person name="Gao Y."/>
            <person name="Liu J."/>
            <person name="Shao H."/>
            <person name="Ye R."/>
            <person name="Li L."/>
            <person name="Wei W."/>
            <person name="Wang X."/>
            <person name="Wang C."/>
            <person name="Yang T."/>
            <person name="Huo Q."/>
            <person name="Li W."/>
            <person name="Guo W."/>
            <person name="Chen H."/>
            <person name="Zhou L."/>
            <person name="Ni X."/>
            <person name="Tian J."/>
            <person name="Zhou Y."/>
            <person name="Sheng Y."/>
            <person name="Liu T."/>
            <person name="Pan Y."/>
            <person name="Xia L."/>
            <person name="Li J."/>
            <person name="Zhao F."/>
            <person name="Cao W."/>
        </authorList>
    </citation>
    <scope>NUCLEOTIDE SEQUENCE</scope>
    <source>
        <strain evidence="1">Hyas-2018</strain>
    </source>
</reference>
<evidence type="ECO:0000313" key="1">
    <source>
        <dbReference type="EMBL" id="KAH6928818.1"/>
    </source>
</evidence>
<sequence length="389" mass="43119">MNDRMNMAPAQSTMADRWGANVSAADSSRGLPARDSPQPPPKGRWERPRGPMTAAVDPVMEQLSYLRGPTSGLETRAVEPKKFTGRCRLFVGNLPNNFTEEQFRKLFENYGEVAEIFLNTAKGFGFVKLDTRQNAEAAKAALDFMPMQQKPLRVRFATHGAALKVKNFSQWVTNELLELAFSVFGEVERAVVIVDDRGRSVGEGIVEFSRKQAAQQALKRCSEECFILTRGPLSAILWALISLTQIIKADSSSGNFAVLSLFRLAPKSSASQAFSMAVLFRMYVDNVLGELLQSSIPDEPSDPSVWPQVREAFGAESFSDFVTFNDCVINNEQLTDEDLRAAIEGRSDLSSDDSDQENEPPAVRLTSQQVIDCIDEIRVFSTAARRLLC</sequence>
<name>A0ACB7S585_HYAAI</name>
<protein>
    <submittedName>
        <fullName evidence="1">Uncharacterized protein</fullName>
    </submittedName>
</protein>
<proteinExistence type="predicted"/>
<dbReference type="EMBL" id="CM023486">
    <property type="protein sequence ID" value="KAH6928818.1"/>
    <property type="molecule type" value="Genomic_DNA"/>
</dbReference>